<feature type="non-terminal residue" evidence="13">
    <location>
        <position position="177"/>
    </location>
</feature>
<dbReference type="AlphaFoldDB" id="A0A7C0WUU1"/>
<dbReference type="CDD" id="cd06163">
    <property type="entry name" value="S2P-M50_PDZ_RseP-like"/>
    <property type="match status" value="1"/>
</dbReference>
<feature type="domain" description="PDZ" evidence="12">
    <location>
        <begin position="138"/>
        <end position="177"/>
    </location>
</feature>
<proteinExistence type="inferred from homology"/>
<dbReference type="InterPro" id="IPR036034">
    <property type="entry name" value="PDZ_sf"/>
</dbReference>
<keyword evidence="4" id="KW-0645">Protease</keyword>
<evidence type="ECO:0000256" key="5">
    <source>
        <dbReference type="ARBA" id="ARBA00022692"/>
    </source>
</evidence>
<keyword evidence="8 11" id="KW-1133">Transmembrane helix</keyword>
<evidence type="ECO:0000256" key="8">
    <source>
        <dbReference type="ARBA" id="ARBA00022989"/>
    </source>
</evidence>
<dbReference type="NCBIfam" id="TIGR00054">
    <property type="entry name" value="RIP metalloprotease RseP"/>
    <property type="match status" value="1"/>
</dbReference>
<comment type="subcellular location">
    <subcellularLocation>
        <location evidence="2">Membrane</location>
        <topology evidence="2">Multi-pass membrane protein</topology>
    </subcellularLocation>
</comment>
<dbReference type="GO" id="GO:0004222">
    <property type="term" value="F:metalloendopeptidase activity"/>
    <property type="evidence" value="ECO:0007669"/>
    <property type="project" value="InterPro"/>
</dbReference>
<evidence type="ECO:0000256" key="3">
    <source>
        <dbReference type="ARBA" id="ARBA00007931"/>
    </source>
</evidence>
<dbReference type="InterPro" id="IPR008915">
    <property type="entry name" value="Peptidase_M50"/>
</dbReference>
<dbReference type="PANTHER" id="PTHR42837">
    <property type="entry name" value="REGULATOR OF SIGMA-E PROTEASE RSEP"/>
    <property type="match status" value="1"/>
</dbReference>
<evidence type="ECO:0000256" key="9">
    <source>
        <dbReference type="ARBA" id="ARBA00023049"/>
    </source>
</evidence>
<organism evidence="13">
    <name type="scientific">Thermodesulforhabdus norvegica</name>
    <dbReference type="NCBI Taxonomy" id="39841"/>
    <lineage>
        <taxon>Bacteria</taxon>
        <taxon>Pseudomonadati</taxon>
        <taxon>Thermodesulfobacteriota</taxon>
        <taxon>Syntrophobacteria</taxon>
        <taxon>Syntrophobacterales</taxon>
        <taxon>Thermodesulforhabdaceae</taxon>
        <taxon>Thermodesulforhabdus</taxon>
    </lineage>
</organism>
<dbReference type="Proteomes" id="UP000886355">
    <property type="component" value="Unassembled WGS sequence"/>
</dbReference>
<keyword evidence="6" id="KW-0378">Hydrolase</keyword>
<reference evidence="13" key="1">
    <citation type="journal article" date="2020" name="mSystems">
        <title>Genome- and Community-Level Interaction Insights into Carbon Utilization and Element Cycling Functions of Hydrothermarchaeota in Hydrothermal Sediment.</title>
        <authorList>
            <person name="Zhou Z."/>
            <person name="Liu Y."/>
            <person name="Xu W."/>
            <person name="Pan J."/>
            <person name="Luo Z.H."/>
            <person name="Li M."/>
        </authorList>
    </citation>
    <scope>NUCLEOTIDE SEQUENCE [LARGE SCALE GENOMIC DNA]</scope>
    <source>
        <strain evidence="13">HyVt-19</strain>
    </source>
</reference>
<dbReference type="EMBL" id="DQZW01000111">
    <property type="protein sequence ID" value="HDL89726.1"/>
    <property type="molecule type" value="Genomic_DNA"/>
</dbReference>
<dbReference type="Gene3D" id="2.30.42.10">
    <property type="match status" value="1"/>
</dbReference>
<dbReference type="InterPro" id="IPR004387">
    <property type="entry name" value="Pept_M50_Zn"/>
</dbReference>
<evidence type="ECO:0000259" key="12">
    <source>
        <dbReference type="PROSITE" id="PS50106"/>
    </source>
</evidence>
<feature type="transmembrane region" description="Helical" evidence="11">
    <location>
        <begin position="14"/>
        <end position="35"/>
    </location>
</feature>
<sequence>MGNKKEILETMMTIIYAIIVLGVLIFVHELGHFLVARWCGVHVERFSIGFGPPIFEWTRGETEYCIAAIPFGGYVKMLGEESLDEVNPSDYHRSFQYQSSGRRALIVAAGPLCNFLLALVLFFVVFVFSGIPTLLPEVGSVEPGSPAELAGFKSGDLIIQINERKITQWDNLSQAIK</sequence>
<keyword evidence="9 13" id="KW-0482">Metalloprotease</keyword>
<evidence type="ECO:0000256" key="1">
    <source>
        <dbReference type="ARBA" id="ARBA00001947"/>
    </source>
</evidence>
<dbReference type="PANTHER" id="PTHR42837:SF2">
    <property type="entry name" value="MEMBRANE METALLOPROTEASE ARASP2, CHLOROPLASTIC-RELATED"/>
    <property type="match status" value="1"/>
</dbReference>
<comment type="caution">
    <text evidence="13">The sequence shown here is derived from an EMBL/GenBank/DDBJ whole genome shotgun (WGS) entry which is preliminary data.</text>
</comment>
<dbReference type="GO" id="GO:0006508">
    <property type="term" value="P:proteolysis"/>
    <property type="evidence" value="ECO:0007669"/>
    <property type="project" value="UniProtKB-KW"/>
</dbReference>
<keyword evidence="10 11" id="KW-0472">Membrane</keyword>
<evidence type="ECO:0000256" key="4">
    <source>
        <dbReference type="ARBA" id="ARBA00022670"/>
    </source>
</evidence>
<dbReference type="SUPFAM" id="SSF50156">
    <property type="entry name" value="PDZ domain-like"/>
    <property type="match status" value="1"/>
</dbReference>
<evidence type="ECO:0000256" key="10">
    <source>
        <dbReference type="ARBA" id="ARBA00023136"/>
    </source>
</evidence>
<dbReference type="Pfam" id="PF02163">
    <property type="entry name" value="Peptidase_M50"/>
    <property type="match status" value="1"/>
</dbReference>
<keyword evidence="5 11" id="KW-0812">Transmembrane</keyword>
<dbReference type="InterPro" id="IPR001478">
    <property type="entry name" value="PDZ"/>
</dbReference>
<evidence type="ECO:0000256" key="6">
    <source>
        <dbReference type="ARBA" id="ARBA00022801"/>
    </source>
</evidence>
<comment type="cofactor">
    <cofactor evidence="1">
        <name>Zn(2+)</name>
        <dbReference type="ChEBI" id="CHEBI:29105"/>
    </cofactor>
</comment>
<evidence type="ECO:0000256" key="7">
    <source>
        <dbReference type="ARBA" id="ARBA00022833"/>
    </source>
</evidence>
<dbReference type="PROSITE" id="PS50106">
    <property type="entry name" value="PDZ"/>
    <property type="match status" value="1"/>
</dbReference>
<comment type="similarity">
    <text evidence="3">Belongs to the peptidase M50B family.</text>
</comment>
<feature type="transmembrane region" description="Helical" evidence="11">
    <location>
        <begin position="104"/>
        <end position="128"/>
    </location>
</feature>
<evidence type="ECO:0000256" key="2">
    <source>
        <dbReference type="ARBA" id="ARBA00004141"/>
    </source>
</evidence>
<accession>A0A7C0WUU1</accession>
<dbReference type="GO" id="GO:0016020">
    <property type="term" value="C:membrane"/>
    <property type="evidence" value="ECO:0007669"/>
    <property type="project" value="UniProtKB-SubCell"/>
</dbReference>
<evidence type="ECO:0000256" key="11">
    <source>
        <dbReference type="SAM" id="Phobius"/>
    </source>
</evidence>
<gene>
    <name evidence="13" type="primary">rseP</name>
    <name evidence="13" type="ORF">ENG14_02345</name>
</gene>
<evidence type="ECO:0000313" key="13">
    <source>
        <dbReference type="EMBL" id="HDL89726.1"/>
    </source>
</evidence>
<name>A0A7C0WUU1_9BACT</name>
<keyword evidence="7" id="KW-0862">Zinc</keyword>
<protein>
    <submittedName>
        <fullName evidence="13">RIP metalloprotease RseP</fullName>
    </submittedName>
</protein>